<dbReference type="Proteomes" id="UP000824070">
    <property type="component" value="Unassembled WGS sequence"/>
</dbReference>
<name>A0A9D1LMY4_9FIRM</name>
<keyword evidence="2" id="KW-0479">Metal-binding</keyword>
<feature type="domain" description="Calcineurin-like phosphoesterase" evidence="3">
    <location>
        <begin position="1"/>
        <end position="159"/>
    </location>
</feature>
<evidence type="ECO:0000256" key="2">
    <source>
        <dbReference type="RuleBase" id="RU362039"/>
    </source>
</evidence>
<dbReference type="PANTHER" id="PTHR11124">
    <property type="entry name" value="VACUOLAR SORTING PROTEIN VPS29"/>
    <property type="match status" value="1"/>
</dbReference>
<dbReference type="AlphaFoldDB" id="A0A9D1LMY4"/>
<reference evidence="4" key="2">
    <citation type="journal article" date="2021" name="PeerJ">
        <title>Extensive microbial diversity within the chicken gut microbiome revealed by metagenomics and culture.</title>
        <authorList>
            <person name="Gilroy R."/>
            <person name="Ravi A."/>
            <person name="Getino M."/>
            <person name="Pursley I."/>
            <person name="Horton D.L."/>
            <person name="Alikhan N.F."/>
            <person name="Baker D."/>
            <person name="Gharbi K."/>
            <person name="Hall N."/>
            <person name="Watson M."/>
            <person name="Adriaenssens E.M."/>
            <person name="Foster-Nyarko E."/>
            <person name="Jarju S."/>
            <person name="Secka A."/>
            <person name="Antonio M."/>
            <person name="Oren A."/>
            <person name="Chaudhuri R.R."/>
            <person name="La Ragione R."/>
            <person name="Hildebrand F."/>
            <person name="Pallen M.J."/>
        </authorList>
    </citation>
    <scope>NUCLEOTIDE SEQUENCE</scope>
    <source>
        <strain evidence="4">ChiGjej1B1-22543</strain>
    </source>
</reference>
<accession>A0A9D1LMY4</accession>
<evidence type="ECO:0000313" key="4">
    <source>
        <dbReference type="EMBL" id="HIU44803.1"/>
    </source>
</evidence>
<dbReference type="GO" id="GO:0046872">
    <property type="term" value="F:metal ion binding"/>
    <property type="evidence" value="ECO:0007669"/>
    <property type="project" value="UniProtKB-KW"/>
</dbReference>
<dbReference type="NCBIfam" id="TIGR00040">
    <property type="entry name" value="yfcE"/>
    <property type="match status" value="1"/>
</dbReference>
<dbReference type="InterPro" id="IPR000979">
    <property type="entry name" value="Phosphodiesterase_MJ0936/Vps29"/>
</dbReference>
<evidence type="ECO:0000256" key="1">
    <source>
        <dbReference type="ARBA" id="ARBA00008950"/>
    </source>
</evidence>
<dbReference type="GO" id="GO:0016787">
    <property type="term" value="F:hydrolase activity"/>
    <property type="evidence" value="ECO:0007669"/>
    <property type="project" value="UniProtKB-UniRule"/>
</dbReference>
<keyword evidence="4" id="KW-0378">Hydrolase</keyword>
<dbReference type="InterPro" id="IPR024654">
    <property type="entry name" value="Calcineurin-like_PHP_lpxH"/>
</dbReference>
<comment type="cofactor">
    <cofactor evidence="2">
        <name>a divalent metal cation</name>
        <dbReference type="ChEBI" id="CHEBI:60240"/>
    </cofactor>
</comment>
<evidence type="ECO:0000259" key="3">
    <source>
        <dbReference type="Pfam" id="PF12850"/>
    </source>
</evidence>
<organism evidence="4 5">
    <name type="scientific">Candidatus Alloenteromonas pullicola</name>
    <dbReference type="NCBI Taxonomy" id="2840784"/>
    <lineage>
        <taxon>Bacteria</taxon>
        <taxon>Bacillati</taxon>
        <taxon>Bacillota</taxon>
        <taxon>Bacillota incertae sedis</taxon>
        <taxon>Candidatus Alloenteromonas</taxon>
    </lineage>
</organism>
<proteinExistence type="inferred from homology"/>
<reference evidence="4" key="1">
    <citation type="submission" date="2020-10" db="EMBL/GenBank/DDBJ databases">
        <authorList>
            <person name="Gilroy R."/>
        </authorList>
    </citation>
    <scope>NUCLEOTIDE SEQUENCE</scope>
    <source>
        <strain evidence="4">ChiGjej1B1-22543</strain>
    </source>
</reference>
<comment type="caution">
    <text evidence="4">The sequence shown here is derived from an EMBL/GenBank/DDBJ whole genome shotgun (WGS) entry which is preliminary data.</text>
</comment>
<dbReference type="EC" id="3.1.4.-" evidence="2"/>
<dbReference type="InterPro" id="IPR029052">
    <property type="entry name" value="Metallo-depent_PP-like"/>
</dbReference>
<gene>
    <name evidence="4" type="primary">yfcE</name>
    <name evidence="4" type="ORF">IAC52_00685</name>
</gene>
<sequence>MKALIASDIHGRLAAAKKLERAIERCKPNAIILLGDYLYNGPRNGVPQDYDPMAVCQILNRFASKVIGVRGNCDSRIDEMLLRFKIEDSKVTYLNGYRIDLIHGDLLTSDLLSVNRGDILMFGHTHVYMLKKEDGVVYFNPGSTSFPKNGNPATYGLFEDLRLSIRRLDDDEELLSMQLS</sequence>
<protein>
    <recommendedName>
        <fullName evidence="2">Phosphoesterase</fullName>
        <ecNumber evidence="2">3.1.4.-</ecNumber>
    </recommendedName>
</protein>
<dbReference type="EMBL" id="DVMV01000007">
    <property type="protein sequence ID" value="HIU44803.1"/>
    <property type="molecule type" value="Genomic_DNA"/>
</dbReference>
<dbReference type="NCBIfam" id="NF006988">
    <property type="entry name" value="PRK09453.1"/>
    <property type="match status" value="1"/>
</dbReference>
<comment type="similarity">
    <text evidence="1 2">Belongs to the metallophosphoesterase superfamily. YfcE family.</text>
</comment>
<dbReference type="SUPFAM" id="SSF56300">
    <property type="entry name" value="Metallo-dependent phosphatases"/>
    <property type="match status" value="1"/>
</dbReference>
<dbReference type="Gene3D" id="3.60.21.10">
    <property type="match status" value="1"/>
</dbReference>
<dbReference type="Pfam" id="PF12850">
    <property type="entry name" value="Metallophos_2"/>
    <property type="match status" value="1"/>
</dbReference>
<evidence type="ECO:0000313" key="5">
    <source>
        <dbReference type="Proteomes" id="UP000824070"/>
    </source>
</evidence>